<dbReference type="CDD" id="cd02968">
    <property type="entry name" value="SCO"/>
    <property type="match status" value="1"/>
</dbReference>
<protein>
    <recommendedName>
        <fullName evidence="6">Thioredoxin domain-containing protein</fullName>
    </recommendedName>
</protein>
<comment type="caution">
    <text evidence="4">The sequence shown here is derived from an EMBL/GenBank/DDBJ whole genome shotgun (WGS) entry which is preliminary data.</text>
</comment>
<dbReference type="GO" id="GO:0046872">
    <property type="term" value="F:metal ion binding"/>
    <property type="evidence" value="ECO:0007669"/>
    <property type="project" value="UniProtKB-KW"/>
</dbReference>
<feature type="binding site" evidence="2">
    <location>
        <position position="79"/>
    </location>
    <ligand>
        <name>Cu cation</name>
        <dbReference type="ChEBI" id="CHEBI:23378"/>
    </ligand>
</feature>
<name>S9ZCI1_9RHOO</name>
<evidence type="ECO:0000313" key="5">
    <source>
        <dbReference type="Proteomes" id="UP000015455"/>
    </source>
</evidence>
<accession>S9ZCI1</accession>
<comment type="similarity">
    <text evidence="1">Belongs to the SCO1/2 family.</text>
</comment>
<feature type="disulfide bond" description="Redox-active" evidence="3">
    <location>
        <begin position="75"/>
        <end position="79"/>
    </location>
</feature>
<evidence type="ECO:0000313" key="4">
    <source>
        <dbReference type="EMBL" id="EPZ14995.1"/>
    </source>
</evidence>
<dbReference type="Pfam" id="PF02630">
    <property type="entry name" value="SCO1-SenC"/>
    <property type="match status" value="1"/>
</dbReference>
<evidence type="ECO:0000256" key="1">
    <source>
        <dbReference type="ARBA" id="ARBA00010996"/>
    </source>
</evidence>
<dbReference type="InterPro" id="IPR036249">
    <property type="entry name" value="Thioredoxin-like_sf"/>
</dbReference>
<dbReference type="STRING" id="1348657.M622_17310"/>
<feature type="binding site" evidence="2">
    <location>
        <position position="75"/>
    </location>
    <ligand>
        <name>Cu cation</name>
        <dbReference type="ChEBI" id="CHEBI:23378"/>
    </ligand>
</feature>
<keyword evidence="3" id="KW-1015">Disulfide bond</keyword>
<reference evidence="4 5" key="1">
    <citation type="submission" date="2013-06" db="EMBL/GenBank/DDBJ databases">
        <title>Draft genome sequence of Thauera terpenica.</title>
        <authorList>
            <person name="Liu B."/>
            <person name="Frostegard A.H."/>
            <person name="Shapleigh J.P."/>
        </authorList>
    </citation>
    <scope>NUCLEOTIDE SEQUENCE [LARGE SCALE GENOMIC DNA]</scope>
    <source>
        <strain evidence="4 5">58Eu</strain>
    </source>
</reference>
<dbReference type="eggNOG" id="COG1999">
    <property type="taxonomic scope" value="Bacteria"/>
</dbReference>
<evidence type="ECO:0000256" key="3">
    <source>
        <dbReference type="PIRSR" id="PIRSR603782-2"/>
    </source>
</evidence>
<organism evidence="4 5">
    <name type="scientific">Thauera terpenica 58Eu</name>
    <dbReference type="NCBI Taxonomy" id="1348657"/>
    <lineage>
        <taxon>Bacteria</taxon>
        <taxon>Pseudomonadati</taxon>
        <taxon>Pseudomonadota</taxon>
        <taxon>Betaproteobacteria</taxon>
        <taxon>Rhodocyclales</taxon>
        <taxon>Zoogloeaceae</taxon>
        <taxon>Thauera</taxon>
    </lineage>
</organism>
<sequence>MLAALSLLIAFIALASYITRGFEHWTFEALRRDDAAAARLVARPIMLAGPQGHAPTPWPGKAGEVYLVDFIYTRCPTVCSALGAEYTRMQRTLRARFGANSPVRLVSIAFDRAHDTPAALQGYATTHQQEADLWQIGTPVNAAAQNELLQSLGVVAVPDGMGGFVHNGAIHLIDASGTVRGIYALDQWPQALERALILAGARRT</sequence>
<dbReference type="PATRIC" id="fig|1348657.5.peg.2547"/>
<dbReference type="Proteomes" id="UP000015455">
    <property type="component" value="Unassembled WGS sequence"/>
</dbReference>
<proteinExistence type="inferred from homology"/>
<keyword evidence="2" id="KW-0479">Metal-binding</keyword>
<dbReference type="Gene3D" id="3.40.30.10">
    <property type="entry name" value="Glutaredoxin"/>
    <property type="match status" value="1"/>
</dbReference>
<dbReference type="AlphaFoldDB" id="S9ZCI1"/>
<dbReference type="InterPro" id="IPR003782">
    <property type="entry name" value="SCO1/SenC"/>
</dbReference>
<keyword evidence="2" id="KW-0186">Copper</keyword>
<evidence type="ECO:0008006" key="6">
    <source>
        <dbReference type="Google" id="ProtNLM"/>
    </source>
</evidence>
<dbReference type="EMBL" id="ATJV01000065">
    <property type="protein sequence ID" value="EPZ14995.1"/>
    <property type="molecule type" value="Genomic_DNA"/>
</dbReference>
<gene>
    <name evidence="4" type="ORF">M622_17310</name>
</gene>
<keyword evidence="5" id="KW-1185">Reference proteome</keyword>
<dbReference type="SUPFAM" id="SSF52833">
    <property type="entry name" value="Thioredoxin-like"/>
    <property type="match status" value="1"/>
</dbReference>
<evidence type="ECO:0000256" key="2">
    <source>
        <dbReference type="PIRSR" id="PIRSR603782-1"/>
    </source>
</evidence>